<feature type="transmembrane region" description="Helical" evidence="2">
    <location>
        <begin position="54"/>
        <end position="74"/>
    </location>
</feature>
<name>A0A0N4YAP9_NIPBR</name>
<evidence type="ECO:0000256" key="1">
    <source>
        <dbReference type="SAM" id="MobiDB-lite"/>
    </source>
</evidence>
<evidence type="ECO:0000313" key="3">
    <source>
        <dbReference type="EMBL" id="VDL77073.1"/>
    </source>
</evidence>
<keyword evidence="2" id="KW-0472">Membrane</keyword>
<feature type="region of interest" description="Disordered" evidence="1">
    <location>
        <begin position="85"/>
        <end position="127"/>
    </location>
</feature>
<keyword evidence="4" id="KW-1185">Reference proteome</keyword>
<reference evidence="5" key="1">
    <citation type="submission" date="2017-02" db="UniProtKB">
        <authorList>
            <consortium name="WormBaseParasite"/>
        </authorList>
    </citation>
    <scope>IDENTIFICATION</scope>
</reference>
<keyword evidence="2" id="KW-0812">Transmembrane</keyword>
<feature type="region of interest" description="Disordered" evidence="1">
    <location>
        <begin position="266"/>
        <end position="288"/>
    </location>
</feature>
<feature type="compositionally biased region" description="Polar residues" evidence="1">
    <location>
        <begin position="271"/>
        <end position="288"/>
    </location>
</feature>
<proteinExistence type="predicted"/>
<accession>A0A0N4YAP9</accession>
<dbReference type="WBParaSite" id="NBR_0001348301-mRNA-1">
    <property type="protein sequence ID" value="NBR_0001348301-mRNA-1"/>
    <property type="gene ID" value="NBR_0001348301"/>
</dbReference>
<sequence length="288" mass="31496">MKARDAAKTLTPFQSTYELACLRWLMSLKWLTSAGAEVMLMYDVSLPKNGKMKTVFALLVLGSSAIAFVEQVAYRGRSPFPNYGRPLDSFSGENGVERPGGDGSLGRFGEGNRPQRPSNGRPNSSEALRVETVHKDRQMEEAPGTDPAVLTVDTGHNVLPLGKTMEVDLGEVRVEDFLEIPMDEVVPNFQTLPNRRAALLAETVHKDRAVMDQAMGIDHKDRLMKEEDPTTPRTGTGLKLHHQGVATGAVPTALGLETVHKDRQMEEAAETDSTTPTMGGLQEIQTNI</sequence>
<dbReference type="Proteomes" id="UP000271162">
    <property type="component" value="Unassembled WGS sequence"/>
</dbReference>
<keyword evidence="2" id="KW-1133">Transmembrane helix</keyword>
<reference evidence="3 4" key="2">
    <citation type="submission" date="2018-11" db="EMBL/GenBank/DDBJ databases">
        <authorList>
            <consortium name="Pathogen Informatics"/>
        </authorList>
    </citation>
    <scope>NUCLEOTIDE SEQUENCE [LARGE SCALE GENOMIC DNA]</scope>
</reference>
<protein>
    <submittedName>
        <fullName evidence="5">Secreted protein</fullName>
    </submittedName>
</protein>
<gene>
    <name evidence="3" type="ORF">NBR_LOCUS13484</name>
</gene>
<evidence type="ECO:0000313" key="5">
    <source>
        <dbReference type="WBParaSite" id="NBR_0001348301-mRNA-1"/>
    </source>
</evidence>
<evidence type="ECO:0000256" key="2">
    <source>
        <dbReference type="SAM" id="Phobius"/>
    </source>
</evidence>
<evidence type="ECO:0000313" key="4">
    <source>
        <dbReference type="Proteomes" id="UP000271162"/>
    </source>
</evidence>
<feature type="compositionally biased region" description="Polar residues" evidence="1">
    <location>
        <begin position="115"/>
        <end position="126"/>
    </location>
</feature>
<organism evidence="5">
    <name type="scientific">Nippostrongylus brasiliensis</name>
    <name type="common">Rat hookworm</name>
    <dbReference type="NCBI Taxonomy" id="27835"/>
    <lineage>
        <taxon>Eukaryota</taxon>
        <taxon>Metazoa</taxon>
        <taxon>Ecdysozoa</taxon>
        <taxon>Nematoda</taxon>
        <taxon>Chromadorea</taxon>
        <taxon>Rhabditida</taxon>
        <taxon>Rhabditina</taxon>
        <taxon>Rhabditomorpha</taxon>
        <taxon>Strongyloidea</taxon>
        <taxon>Heligmosomidae</taxon>
        <taxon>Nippostrongylus</taxon>
    </lineage>
</organism>
<dbReference type="EMBL" id="UYSL01021056">
    <property type="protein sequence ID" value="VDL77073.1"/>
    <property type="molecule type" value="Genomic_DNA"/>
</dbReference>
<dbReference type="AlphaFoldDB" id="A0A0N4YAP9"/>